<evidence type="ECO:0000256" key="2">
    <source>
        <dbReference type="SAM" id="MobiDB-lite"/>
    </source>
</evidence>
<feature type="compositionally biased region" description="Low complexity" evidence="2">
    <location>
        <begin position="78"/>
        <end position="93"/>
    </location>
</feature>
<feature type="region of interest" description="Disordered" evidence="2">
    <location>
        <begin position="1667"/>
        <end position="1747"/>
    </location>
</feature>
<feature type="compositionally biased region" description="Acidic residues" evidence="2">
    <location>
        <begin position="231"/>
        <end position="240"/>
    </location>
</feature>
<protein>
    <submittedName>
        <fullName evidence="3">Uncharacterized protein</fullName>
    </submittedName>
</protein>
<dbReference type="Proteomes" id="UP000007801">
    <property type="component" value="Unassembled WGS sequence"/>
</dbReference>
<dbReference type="EMBL" id="CH902621">
    <property type="protein sequence ID" value="KPU81710.1"/>
    <property type="molecule type" value="Genomic_DNA"/>
</dbReference>
<feature type="compositionally biased region" description="Low complexity" evidence="2">
    <location>
        <begin position="1537"/>
        <end position="1553"/>
    </location>
</feature>
<feature type="region of interest" description="Disordered" evidence="2">
    <location>
        <begin position="778"/>
        <end position="816"/>
    </location>
</feature>
<feature type="compositionally biased region" description="Polar residues" evidence="2">
    <location>
        <begin position="1564"/>
        <end position="1583"/>
    </location>
</feature>
<feature type="compositionally biased region" description="Low complexity" evidence="2">
    <location>
        <begin position="778"/>
        <end position="792"/>
    </location>
</feature>
<feature type="compositionally biased region" description="Polar residues" evidence="2">
    <location>
        <begin position="793"/>
        <end position="816"/>
    </location>
</feature>
<accession>A0A0P8YKV0</accession>
<feature type="compositionally biased region" description="Low complexity" evidence="2">
    <location>
        <begin position="857"/>
        <end position="877"/>
    </location>
</feature>
<evidence type="ECO:0000313" key="3">
    <source>
        <dbReference type="EMBL" id="KPU81710.1"/>
    </source>
</evidence>
<dbReference type="eggNOG" id="ENOG502QSH4">
    <property type="taxonomic scope" value="Eukaryota"/>
</dbReference>
<feature type="compositionally biased region" description="Low complexity" evidence="2">
    <location>
        <begin position="183"/>
        <end position="199"/>
    </location>
</feature>
<feature type="compositionally biased region" description="Low complexity" evidence="2">
    <location>
        <begin position="241"/>
        <end position="251"/>
    </location>
</feature>
<feature type="region of interest" description="Disordered" evidence="2">
    <location>
        <begin position="1537"/>
        <end position="1591"/>
    </location>
</feature>
<gene>
    <name evidence="3" type="primary">Dana\GF20183</name>
    <name evidence="3" type="synonym">dana_GLEANR_2576</name>
    <name evidence="3" type="ORF">GF20183</name>
</gene>
<sequence length="2057" mass="219071">MKIPKTCDLTSDTELFYRGCGICSYSISRRRFRSSPSPSLQSTSSHLNCTSSLSAIAVHHIGCGPGVIAVNSNGHNISNTSNSNQLSLNTKQQRQQKRRRERAQRLQAERDGRCNSNSLNSMHITGAVGVNNSISGTLNVTHNAGQGGLPLPSSAASSLPIVNGPGNGLIYHINSAGSMGEDSNNSNGNFTSSSNGSNNLLPPTDSIASLLLNPPNSPECNSGLMATPSDSEGESLDEDLLSTSSSSTLLLPRDKPPPRPPPPVRRKLPRSPVLEEEIIDGFAILEFKTYEDLEFAIKLGQKRKEKRLSALEELTCTYSIEEMKIPKIIDTGQPHPLRVTTLSTLTVVANNNSKENIQAFTRINSDVGAANIGSNNILNTNGPISNNNAECTTNVVYMLPSVSVSTDSEAQAEPVAFWRTEYEQQGNKNITNCTKNKSNSIVEKHTINQQVSQSDQSAKPSSDDSGIILENSKASFVEKDKDSPLVDVSRPIITIGSPAATRNHLDIPLNGSNNRGSDVNTSHNLNDMTNDKLNIGQKSLPSIGIISSLMSSDVTEQSKYAQSAHQILCKQASPSQTLNKTHILDTNKRIKKDEACSLEIQELSNGLTQVVGTNKVLKKEYLTDDSNKIGTAYGDEVAYSGVPISTVLSGKNTKTENTPVHAQVKAVLSNVSASMSSVIPTDLELQKQKKSNISACDKRHHLGICVTSPESEQDTTVGVSVENEKHTIQDENDPKNLLNTNELSNGQLSGSHHPIISCVQSTTISACPFPIRNIASSSGVPTLSSSSNNSSNGPTALSSVGITKNTDPNKNSSVSTTVYSNPIPNGFLSGYSTTSATSVITSALPRSSPNQTTKLVSSTSTPISVGGSTGTSTSNGSSLLFSGTPSNTLNAGLPMLIHGPQYRAPYANYPLYSPYNSINHGPYLPPIVPVPPPNLLASQLRNLENRHSRESPATTKVTLASNITLPQCVSMASIRSVTPQNNNGSISICVSQPGLLTVTTAGSFHSINSTAHSLNHSHIPNSINVPAFANGACGAAAPRSCTITSGLSSLSVTALPAVLAQTLPPPPTQIFSQTGNFSSIPQILPTQPHQVTPISTQHQTIMRNENSVAASTNTASNISLSIPTVQSSTTAITSCSSSVSASSLSPTSVIQKVISPKSDIACIKDGDLSCSTNTRAQHNVSTSLSIVSQTLNVGSTFCGNASSQYGTTSTLSSSLSVPPLTGCITMSSPKAGLWLNSPAVTTIMSSCGLSAPVVSSGCARPTPPLLNVSASNIAKVSGNATMINTHITQATNNQCFQSTSYMTAPPAQHTSSSTDATSSTVVSSFSLVSRTLSTNVSVTDVSTNSTASSIQPTTATVISNTSANTPHPFSAESLFQPSKNDQADLLRRELDSRFLDRSGLAVTPTPSTATTYIRPELQHHQHHHTHHHQNQQMFSSTSPATIATAQFYRNGIGIPTGYPGYSPTGILHSGVGGSTPFATPNHLTSFASRKTGRWNAMHVRIAWEIYYHQNKQSSEKTGYSVALSNHSQTSNINVAAVNASSGGSGPPSLNNVPTSVIGNGVASGPTSTLGNKATPSISLNATSPHLHRGSELPSATFTNALQGRLSFEASPLATSFIGAPPSHIGTTVSPFGRYVNPFGFPGLTHFGGHIDAWRTNNMQRNVAYHPSISSAPTNWSGKPDSGVDSARREVEERERELREREQRERDRQRREREERERKEKEEKLKREQQERERERDRKERERERREIERRELERERMLQQQRINENNKQSVTVQAMVSVNASARDRSPLRNVGDLNPEVRIKEEHPRTKDEQEVMLMRASAAVAGDPRYHSSSLAVAQANAAAAAAHHHHANIIAASRHGLPPPPHLARAMLPPTLGVGGPITHFSASAPPGWGIDPYRDPYPILRYNPIMEAALRHEAEERQKAINIYAAQSASHLRVKDPPPTVSALGPTPSQHRLQTCVVSSTGVPQSSQIQQQLPLTQLSAGIVVGKNSGPAVSIGIPVQHMIAVDSLSHQTVSTKETDHSMGIVASAATVGLSTVSGGVIGLSPVPSVAPSR</sequence>
<organism evidence="3 4">
    <name type="scientific">Drosophila ananassae</name>
    <name type="common">Fruit fly</name>
    <dbReference type="NCBI Taxonomy" id="7217"/>
    <lineage>
        <taxon>Eukaryota</taxon>
        <taxon>Metazoa</taxon>
        <taxon>Ecdysozoa</taxon>
        <taxon>Arthropoda</taxon>
        <taxon>Hexapoda</taxon>
        <taxon>Insecta</taxon>
        <taxon>Pterygota</taxon>
        <taxon>Neoptera</taxon>
        <taxon>Endopterygota</taxon>
        <taxon>Diptera</taxon>
        <taxon>Brachycera</taxon>
        <taxon>Muscomorpha</taxon>
        <taxon>Ephydroidea</taxon>
        <taxon>Drosophilidae</taxon>
        <taxon>Drosophila</taxon>
        <taxon>Sophophora</taxon>
    </lineage>
</organism>
<proteinExistence type="predicted"/>
<feature type="compositionally biased region" description="Polar residues" evidence="2">
    <location>
        <begin position="1667"/>
        <end position="1676"/>
    </location>
</feature>
<dbReference type="Pfam" id="PF15336">
    <property type="entry name" value="Auts2"/>
    <property type="match status" value="1"/>
</dbReference>
<dbReference type="FunCoup" id="A0A0P8YKV0">
    <property type="interactions" value="608"/>
</dbReference>
<feature type="compositionally biased region" description="Basic and acidic residues" evidence="2">
    <location>
        <begin position="103"/>
        <end position="113"/>
    </location>
</feature>
<feature type="compositionally biased region" description="Basic and acidic residues" evidence="2">
    <location>
        <begin position="1685"/>
        <end position="1747"/>
    </location>
</feature>
<dbReference type="PANTHER" id="PTHR14429:SF22">
    <property type="entry name" value="AGAP013055-PA"/>
    <property type="match status" value="1"/>
</dbReference>
<feature type="compositionally biased region" description="Polar residues" evidence="2">
    <location>
        <begin position="844"/>
        <end position="856"/>
    </location>
</feature>
<dbReference type="STRING" id="7217.A0A0P8YKV0"/>
<feature type="region of interest" description="Disordered" evidence="2">
    <location>
        <begin position="181"/>
        <end position="269"/>
    </location>
</feature>
<feature type="region of interest" description="Disordered" evidence="2">
    <location>
        <begin position="844"/>
        <end position="877"/>
    </location>
</feature>
<name>A0A0P8YKV0_DROAN</name>
<dbReference type="InterPro" id="IPR023246">
    <property type="entry name" value="AUTS2"/>
</dbReference>
<keyword evidence="1" id="KW-0597">Phosphoprotein</keyword>
<evidence type="ECO:0000313" key="4">
    <source>
        <dbReference type="Proteomes" id="UP000007801"/>
    </source>
</evidence>
<evidence type="ECO:0000256" key="1">
    <source>
        <dbReference type="ARBA" id="ARBA00022553"/>
    </source>
</evidence>
<reference evidence="3 4" key="1">
    <citation type="journal article" date="2007" name="Nature">
        <title>Evolution of genes and genomes on the Drosophila phylogeny.</title>
        <authorList>
            <consortium name="Drosophila 12 Genomes Consortium"/>
            <person name="Clark A.G."/>
            <person name="Eisen M.B."/>
            <person name="Smith D.R."/>
            <person name="Bergman C.M."/>
            <person name="Oliver B."/>
            <person name="Markow T.A."/>
            <person name="Kaufman T.C."/>
            <person name="Kellis M."/>
            <person name="Gelbart W."/>
            <person name="Iyer V.N."/>
            <person name="Pollard D.A."/>
            <person name="Sackton T.B."/>
            <person name="Larracuente A.M."/>
            <person name="Singh N.D."/>
            <person name="Abad J.P."/>
            <person name="Abt D.N."/>
            <person name="Adryan B."/>
            <person name="Aguade M."/>
            <person name="Akashi H."/>
            <person name="Anderson W.W."/>
            <person name="Aquadro C.F."/>
            <person name="Ardell D.H."/>
            <person name="Arguello R."/>
            <person name="Artieri C.G."/>
            <person name="Barbash D.A."/>
            <person name="Barker D."/>
            <person name="Barsanti P."/>
            <person name="Batterham P."/>
            <person name="Batzoglou S."/>
            <person name="Begun D."/>
            <person name="Bhutkar A."/>
            <person name="Blanco E."/>
            <person name="Bosak S.A."/>
            <person name="Bradley R.K."/>
            <person name="Brand A.D."/>
            <person name="Brent M.R."/>
            <person name="Brooks A.N."/>
            <person name="Brown R.H."/>
            <person name="Butlin R.K."/>
            <person name="Caggese C."/>
            <person name="Calvi B.R."/>
            <person name="Bernardo de Carvalho A."/>
            <person name="Caspi A."/>
            <person name="Castrezana S."/>
            <person name="Celniker S.E."/>
            <person name="Chang J.L."/>
            <person name="Chapple C."/>
            <person name="Chatterji S."/>
            <person name="Chinwalla A."/>
            <person name="Civetta A."/>
            <person name="Clifton S.W."/>
            <person name="Comeron J.M."/>
            <person name="Costello J.C."/>
            <person name="Coyne J.A."/>
            <person name="Daub J."/>
            <person name="David R.G."/>
            <person name="Delcher A.L."/>
            <person name="Delehaunty K."/>
            <person name="Do C.B."/>
            <person name="Ebling H."/>
            <person name="Edwards K."/>
            <person name="Eickbush T."/>
            <person name="Evans J.D."/>
            <person name="Filipski A."/>
            <person name="Findeiss S."/>
            <person name="Freyhult E."/>
            <person name="Fulton L."/>
            <person name="Fulton R."/>
            <person name="Garcia A.C."/>
            <person name="Gardiner A."/>
            <person name="Garfield D.A."/>
            <person name="Garvin B.E."/>
            <person name="Gibson G."/>
            <person name="Gilbert D."/>
            <person name="Gnerre S."/>
            <person name="Godfrey J."/>
            <person name="Good R."/>
            <person name="Gotea V."/>
            <person name="Gravely B."/>
            <person name="Greenberg A.J."/>
            <person name="Griffiths-Jones S."/>
            <person name="Gross S."/>
            <person name="Guigo R."/>
            <person name="Gustafson E.A."/>
            <person name="Haerty W."/>
            <person name="Hahn M.W."/>
            <person name="Halligan D.L."/>
            <person name="Halpern A.L."/>
            <person name="Halter G.M."/>
            <person name="Han M.V."/>
            <person name="Heger A."/>
            <person name="Hillier L."/>
            <person name="Hinrichs A.S."/>
            <person name="Holmes I."/>
            <person name="Hoskins R.A."/>
            <person name="Hubisz M.J."/>
            <person name="Hultmark D."/>
            <person name="Huntley M.A."/>
            <person name="Jaffe D.B."/>
            <person name="Jagadeeshan S."/>
            <person name="Jeck W.R."/>
            <person name="Johnson J."/>
            <person name="Jones C.D."/>
            <person name="Jordan W.C."/>
            <person name="Karpen G.H."/>
            <person name="Kataoka E."/>
            <person name="Keightley P.D."/>
            <person name="Kheradpour P."/>
            <person name="Kirkness E.F."/>
            <person name="Koerich L.B."/>
            <person name="Kristiansen K."/>
            <person name="Kudrna D."/>
            <person name="Kulathinal R.J."/>
            <person name="Kumar S."/>
            <person name="Kwok R."/>
            <person name="Lander E."/>
            <person name="Langley C.H."/>
            <person name="Lapoint R."/>
            <person name="Lazzaro B.P."/>
            <person name="Lee S.J."/>
            <person name="Levesque L."/>
            <person name="Li R."/>
            <person name="Lin C.F."/>
            <person name="Lin M.F."/>
            <person name="Lindblad-Toh K."/>
            <person name="Llopart A."/>
            <person name="Long M."/>
            <person name="Low L."/>
            <person name="Lozovsky E."/>
            <person name="Lu J."/>
            <person name="Luo M."/>
            <person name="Machado C.A."/>
            <person name="Makalowski W."/>
            <person name="Marzo M."/>
            <person name="Matsuda M."/>
            <person name="Matzkin L."/>
            <person name="McAllister B."/>
            <person name="McBride C.S."/>
            <person name="McKernan B."/>
            <person name="McKernan K."/>
            <person name="Mendez-Lago M."/>
            <person name="Minx P."/>
            <person name="Mollenhauer M.U."/>
            <person name="Montooth K."/>
            <person name="Mount S.M."/>
            <person name="Mu X."/>
            <person name="Myers E."/>
            <person name="Negre B."/>
            <person name="Newfeld S."/>
            <person name="Nielsen R."/>
            <person name="Noor M.A."/>
            <person name="O'Grady P."/>
            <person name="Pachter L."/>
            <person name="Papaceit M."/>
            <person name="Parisi M.J."/>
            <person name="Parisi M."/>
            <person name="Parts L."/>
            <person name="Pedersen J.S."/>
            <person name="Pesole G."/>
            <person name="Phillippy A.M."/>
            <person name="Ponting C.P."/>
            <person name="Pop M."/>
            <person name="Porcelli D."/>
            <person name="Powell J.R."/>
            <person name="Prohaska S."/>
            <person name="Pruitt K."/>
            <person name="Puig M."/>
            <person name="Quesneville H."/>
            <person name="Ram K.R."/>
            <person name="Rand D."/>
            <person name="Rasmussen M.D."/>
            <person name="Reed L.K."/>
            <person name="Reenan R."/>
            <person name="Reily A."/>
            <person name="Remington K.A."/>
            <person name="Rieger T.T."/>
            <person name="Ritchie M.G."/>
            <person name="Robin C."/>
            <person name="Rogers Y.H."/>
            <person name="Rohde C."/>
            <person name="Rozas J."/>
            <person name="Rubenfield M.J."/>
            <person name="Ruiz A."/>
            <person name="Russo S."/>
            <person name="Salzberg S.L."/>
            <person name="Sanchez-Gracia A."/>
            <person name="Saranga D.J."/>
            <person name="Sato H."/>
            <person name="Schaeffer S.W."/>
            <person name="Schatz M.C."/>
            <person name="Schlenke T."/>
            <person name="Schwartz R."/>
            <person name="Segarra C."/>
            <person name="Singh R.S."/>
            <person name="Sirot L."/>
            <person name="Sirota M."/>
            <person name="Sisneros N.B."/>
            <person name="Smith C.D."/>
            <person name="Smith T.F."/>
            <person name="Spieth J."/>
            <person name="Stage D.E."/>
            <person name="Stark A."/>
            <person name="Stephan W."/>
            <person name="Strausberg R.L."/>
            <person name="Strempel S."/>
            <person name="Sturgill D."/>
            <person name="Sutton G."/>
            <person name="Sutton G.G."/>
            <person name="Tao W."/>
            <person name="Teichmann S."/>
            <person name="Tobari Y.N."/>
            <person name="Tomimura Y."/>
            <person name="Tsolas J.M."/>
            <person name="Valente V.L."/>
            <person name="Venter E."/>
            <person name="Venter J.C."/>
            <person name="Vicario S."/>
            <person name="Vieira F.G."/>
            <person name="Vilella A.J."/>
            <person name="Villasante A."/>
            <person name="Walenz B."/>
            <person name="Wang J."/>
            <person name="Wasserman M."/>
            <person name="Watts T."/>
            <person name="Wilson D."/>
            <person name="Wilson R.K."/>
            <person name="Wing R.A."/>
            <person name="Wolfner M.F."/>
            <person name="Wong A."/>
            <person name="Wong G.K."/>
            <person name="Wu C.I."/>
            <person name="Wu G."/>
            <person name="Yamamoto D."/>
            <person name="Yang H.P."/>
            <person name="Yang S.P."/>
            <person name="Yorke J.A."/>
            <person name="Yoshida K."/>
            <person name="Zdobnov E."/>
            <person name="Zhang P."/>
            <person name="Zhang Y."/>
            <person name="Zimin A.V."/>
            <person name="Baldwin J."/>
            <person name="Abdouelleil A."/>
            <person name="Abdulkadir J."/>
            <person name="Abebe A."/>
            <person name="Abera B."/>
            <person name="Abreu J."/>
            <person name="Acer S.C."/>
            <person name="Aftuck L."/>
            <person name="Alexander A."/>
            <person name="An P."/>
            <person name="Anderson E."/>
            <person name="Anderson S."/>
            <person name="Arachi H."/>
            <person name="Azer M."/>
            <person name="Bachantsang P."/>
            <person name="Barry A."/>
            <person name="Bayul T."/>
            <person name="Berlin A."/>
            <person name="Bessette D."/>
            <person name="Bloom T."/>
            <person name="Blye J."/>
            <person name="Boguslavskiy L."/>
            <person name="Bonnet C."/>
            <person name="Boukhgalter B."/>
            <person name="Bourzgui I."/>
            <person name="Brown A."/>
            <person name="Cahill P."/>
            <person name="Channer S."/>
            <person name="Cheshatsang Y."/>
            <person name="Chuda L."/>
            <person name="Citroen M."/>
            <person name="Collymore A."/>
            <person name="Cooke P."/>
            <person name="Costello M."/>
            <person name="D'Aco K."/>
            <person name="Daza R."/>
            <person name="De Haan G."/>
            <person name="DeGray S."/>
            <person name="DeMaso C."/>
            <person name="Dhargay N."/>
            <person name="Dooley K."/>
            <person name="Dooley E."/>
            <person name="Doricent M."/>
            <person name="Dorje P."/>
            <person name="Dorjee K."/>
            <person name="Dupes A."/>
            <person name="Elong R."/>
            <person name="Falk J."/>
            <person name="Farina A."/>
            <person name="Faro S."/>
            <person name="Ferguson D."/>
            <person name="Fisher S."/>
            <person name="Foley C.D."/>
            <person name="Franke A."/>
            <person name="Friedrich D."/>
            <person name="Gadbois L."/>
            <person name="Gearin G."/>
            <person name="Gearin C.R."/>
            <person name="Giannoukos G."/>
            <person name="Goode T."/>
            <person name="Graham J."/>
            <person name="Grandbois E."/>
            <person name="Grewal S."/>
            <person name="Gyaltsen K."/>
            <person name="Hafez N."/>
            <person name="Hagos B."/>
            <person name="Hall J."/>
            <person name="Henson C."/>
            <person name="Hollinger A."/>
            <person name="Honan T."/>
            <person name="Huard M.D."/>
            <person name="Hughes L."/>
            <person name="Hurhula B."/>
            <person name="Husby M.E."/>
            <person name="Kamat A."/>
            <person name="Kanga B."/>
            <person name="Kashin S."/>
            <person name="Khazanovich D."/>
            <person name="Kisner P."/>
            <person name="Lance K."/>
            <person name="Lara M."/>
            <person name="Lee W."/>
            <person name="Lennon N."/>
            <person name="Letendre F."/>
            <person name="LeVine R."/>
            <person name="Lipovsky A."/>
            <person name="Liu X."/>
            <person name="Liu J."/>
            <person name="Liu S."/>
            <person name="Lokyitsang T."/>
            <person name="Lokyitsang Y."/>
            <person name="Lubonja R."/>
            <person name="Lui A."/>
            <person name="MacDonald P."/>
            <person name="Magnisalis V."/>
            <person name="Maru K."/>
            <person name="Matthews C."/>
            <person name="McCusker W."/>
            <person name="McDonough S."/>
            <person name="Mehta T."/>
            <person name="Meldrim J."/>
            <person name="Meneus L."/>
            <person name="Mihai O."/>
            <person name="Mihalev A."/>
            <person name="Mihova T."/>
            <person name="Mittelman R."/>
            <person name="Mlenga V."/>
            <person name="Montmayeur A."/>
            <person name="Mulrain L."/>
            <person name="Navidi A."/>
            <person name="Naylor J."/>
            <person name="Negash T."/>
            <person name="Nguyen T."/>
            <person name="Nguyen N."/>
            <person name="Nicol R."/>
            <person name="Norbu C."/>
            <person name="Norbu N."/>
            <person name="Novod N."/>
            <person name="O'Neill B."/>
            <person name="Osman S."/>
            <person name="Markiewicz E."/>
            <person name="Oyono O.L."/>
            <person name="Patti C."/>
            <person name="Phunkhang P."/>
            <person name="Pierre F."/>
            <person name="Priest M."/>
            <person name="Raghuraman S."/>
            <person name="Rege F."/>
            <person name="Reyes R."/>
            <person name="Rise C."/>
            <person name="Rogov P."/>
            <person name="Ross K."/>
            <person name="Ryan E."/>
            <person name="Settipalli S."/>
            <person name="Shea T."/>
            <person name="Sherpa N."/>
            <person name="Shi L."/>
            <person name="Shih D."/>
            <person name="Sparrow T."/>
            <person name="Spaulding J."/>
            <person name="Stalker J."/>
            <person name="Stange-Thomann N."/>
            <person name="Stavropoulos S."/>
            <person name="Stone C."/>
            <person name="Strader C."/>
            <person name="Tesfaye S."/>
            <person name="Thomson T."/>
            <person name="Thoulutsang Y."/>
            <person name="Thoulutsang D."/>
            <person name="Topham K."/>
            <person name="Topping I."/>
            <person name="Tsamla T."/>
            <person name="Vassiliev H."/>
            <person name="Vo A."/>
            <person name="Wangchuk T."/>
            <person name="Wangdi T."/>
            <person name="Weiand M."/>
            <person name="Wilkinson J."/>
            <person name="Wilson A."/>
            <person name="Yadav S."/>
            <person name="Young G."/>
            <person name="Yu Q."/>
            <person name="Zembek L."/>
            <person name="Zhong D."/>
            <person name="Zimmer A."/>
            <person name="Zwirko Z."/>
            <person name="Jaffe D.B."/>
            <person name="Alvarez P."/>
            <person name="Brockman W."/>
            <person name="Butler J."/>
            <person name="Chin C."/>
            <person name="Gnerre S."/>
            <person name="Grabherr M."/>
            <person name="Kleber M."/>
            <person name="Mauceli E."/>
            <person name="MacCallum I."/>
        </authorList>
    </citation>
    <scope>NUCLEOTIDE SEQUENCE [LARGE SCALE GENOMIC DNA]</scope>
    <source>
        <strain evidence="4">Tucson 14024-0371.13</strain>
    </source>
</reference>
<feature type="region of interest" description="Disordered" evidence="2">
    <location>
        <begin position="74"/>
        <end position="120"/>
    </location>
</feature>
<dbReference type="OrthoDB" id="10060000at2759"/>
<dbReference type="PANTHER" id="PTHR14429">
    <property type="entry name" value="FIBROSIN FAMILY MEMBER"/>
    <property type="match status" value="1"/>
</dbReference>
<dbReference type="InParanoid" id="A0A0P8YKV0"/>
<keyword evidence="4" id="KW-1185">Reference proteome</keyword>